<protein>
    <submittedName>
        <fullName evidence="2">Uncharacterized protein</fullName>
    </submittedName>
</protein>
<dbReference type="SUPFAM" id="SSF51905">
    <property type="entry name" value="FAD/NAD(P)-binding domain"/>
    <property type="match status" value="1"/>
</dbReference>
<dbReference type="AlphaFoldDB" id="A0AAV9V3T2"/>
<reference evidence="2 3" key="1">
    <citation type="submission" date="2019-10" db="EMBL/GenBank/DDBJ databases">
        <authorList>
            <person name="Palmer J.M."/>
        </authorList>
    </citation>
    <scope>NUCLEOTIDE SEQUENCE [LARGE SCALE GENOMIC DNA]</scope>
    <source>
        <strain evidence="2 3">TWF696</strain>
    </source>
</reference>
<sequence>MARSADVGSVGPRGFKSSKTFNCCSSRRHAIRRNAVERVAQDNGAIPSNISSVTKTDTVIIGNGPSALALSYLLHGNEPWYTPSESHPDTVLHRKLLKKAVGPGALAEKPQDVRLYDVLRTPKDCDDLTSHFPAAASMSYSTAALPLNTLLDTLLRPLADIDLEECTTRVAWKKTGYVVPHVILGEEQRAGGQWAGDEIWFGDEEDEDVDNGLKTLSYAHLLSLPGYSFGDHYREKYGKEMNPYHRPTRRLVADYYASYSQRVGIEDALYPGTSVTNVERIDDKSGFNFLVSIKLKNPDSDLASAAAPATGFPAHIIRCRNVILATGIFSHRIPPPAVYTPFFTSRPTSSGVADNDENLAPLLVVGSGYTAADAILCNRGKRPVIHVYRWQPDDRPSPLRGCHPQAYPGYAGVYRQMKEAALGKIPVSDGRYEGFPNAVITETTADGMVTISFKSGDGVEKTVVRKVADIKVCIGRRGRLDYLAPALCKEIGIQNLDYESMDKERLSKADVAPVALVKTATTATVRRRSRSHKPMLHPTTSYTAGKVWVQHNSIRERVEQNIEVAPNVFVIGSLTGDSLVRFAMGGCVYSAGRIVANNSPIPESSDSSGPSSESSSLSETAGVITAIDGKRRRPKCEIV</sequence>
<dbReference type="Gene3D" id="3.50.50.60">
    <property type="entry name" value="FAD/NAD(P)-binding domain"/>
    <property type="match status" value="1"/>
</dbReference>
<comment type="caution">
    <text evidence="2">The sequence shown here is derived from an EMBL/GenBank/DDBJ whole genome shotgun (WGS) entry which is preliminary data.</text>
</comment>
<dbReference type="InterPro" id="IPR029731">
    <property type="entry name" value="OSGIN1/2"/>
</dbReference>
<keyword evidence="3" id="KW-1185">Reference proteome</keyword>
<feature type="compositionally biased region" description="Low complexity" evidence="1">
    <location>
        <begin position="600"/>
        <end position="619"/>
    </location>
</feature>
<gene>
    <name evidence="2" type="ORF">TWF696_005161</name>
</gene>
<feature type="compositionally biased region" description="Basic residues" evidence="1">
    <location>
        <begin position="630"/>
        <end position="639"/>
    </location>
</feature>
<feature type="region of interest" description="Disordered" evidence="1">
    <location>
        <begin position="600"/>
        <end position="639"/>
    </location>
</feature>
<dbReference type="PANTHER" id="PTHR15192:SF8">
    <property type="entry name" value="FAD_NAD(P)-BINDING DOMAIN-CONTAINING PROTEIN"/>
    <property type="match status" value="1"/>
</dbReference>
<evidence type="ECO:0000313" key="3">
    <source>
        <dbReference type="Proteomes" id="UP001375240"/>
    </source>
</evidence>
<proteinExistence type="predicted"/>
<dbReference type="PANTHER" id="PTHR15192">
    <property type="entry name" value="PROTEIN CBG05349"/>
    <property type="match status" value="1"/>
</dbReference>
<dbReference type="Proteomes" id="UP001375240">
    <property type="component" value="Unassembled WGS sequence"/>
</dbReference>
<dbReference type="InterPro" id="IPR036188">
    <property type="entry name" value="FAD/NAD-bd_sf"/>
</dbReference>
<evidence type="ECO:0000313" key="2">
    <source>
        <dbReference type="EMBL" id="KAK6353173.1"/>
    </source>
</evidence>
<organism evidence="2 3">
    <name type="scientific">Orbilia brochopaga</name>
    <dbReference type="NCBI Taxonomy" id="3140254"/>
    <lineage>
        <taxon>Eukaryota</taxon>
        <taxon>Fungi</taxon>
        <taxon>Dikarya</taxon>
        <taxon>Ascomycota</taxon>
        <taxon>Pezizomycotina</taxon>
        <taxon>Orbiliomycetes</taxon>
        <taxon>Orbiliales</taxon>
        <taxon>Orbiliaceae</taxon>
        <taxon>Orbilia</taxon>
    </lineage>
</organism>
<name>A0AAV9V3T2_9PEZI</name>
<dbReference type="EMBL" id="JAVHNQ010000003">
    <property type="protein sequence ID" value="KAK6353173.1"/>
    <property type="molecule type" value="Genomic_DNA"/>
</dbReference>
<evidence type="ECO:0000256" key="1">
    <source>
        <dbReference type="SAM" id="MobiDB-lite"/>
    </source>
</evidence>
<accession>A0AAV9V3T2</accession>